<dbReference type="InterPro" id="IPR004879">
    <property type="entry name" value="Ssp411-like_TRX"/>
</dbReference>
<comment type="caution">
    <text evidence="2">The sequence shown here is derived from an EMBL/GenBank/DDBJ whole genome shotgun (WGS) entry which is preliminary data.</text>
</comment>
<feature type="domain" description="Spermatogenesis-associated protein 20-like TRX" evidence="1">
    <location>
        <begin position="48"/>
        <end position="203"/>
    </location>
</feature>
<gene>
    <name evidence="2" type="ORF">JIN82_08490</name>
</gene>
<sequence>MQLSIPATLLAICSLAATSCKDTEITEIENSAAIYIEGANSNKLSSGPQSTLIEQQSKSSINWQPWSSQVFTLAKQEKKTVLAFIGSSTNSYTKLILDDLARSNRTGKQINHNHICTLIDADIYPAQLILAEKLHTLSNQKLSNPIIIWYSHEGLPISWISIQQSQISRVNEMIQQTSHTIDTLWHDSSEYVLHNSRDSIAKLKSYINESQSVEALKASEMNRFARKLLANYDHNTGQIDNLPVYPPSEHLQLVSQLDEMKFPKLQDIAHDTIDQFIYSPMIDPISGGVYTRRLETTWDKPEFAKDLSTQAQTATALINAGQRFDHKRSIQQAKEILDFCDQQLLDPTTNLYKLAINHSVIDYVDSPDLWTADELKNILSEEEFRIISIAFDIRNLGNLPMIDDPRRQLYKQNSLGLRSSLEDIAYKLSIPQDKLYALYSSATKKIAKQKTSHKPDAQTSALVAAGPNIELATAYATLAQRTNDELAEKKARELYDQIRQLFVKENSISQAYFNGEDVGVPANANVYARMVKLALQMYQLTLEPNYLKHAVACQNQMRENFYDQSISTMTESNSEDSPVPLQFGFNTMPNTRMRPSTHAISYSNLSTLLQLTGDVGYKNELDSVMPKINNSNGHSTAIYIDYLSAYYASQKPCVYFIGALANDEQKAMHKFAIQSAVKVAKIHPDHPTHFHKQNTAAADIPNTAVVQKNGKTIGVASSLAELKKFLAE</sequence>
<accession>A0A8J7MDW1</accession>
<dbReference type="Proteomes" id="UP000624703">
    <property type="component" value="Unassembled WGS sequence"/>
</dbReference>
<dbReference type="PANTHER" id="PTHR42899">
    <property type="entry name" value="SPERMATOGENESIS-ASSOCIATED PROTEIN 20"/>
    <property type="match status" value="1"/>
</dbReference>
<dbReference type="AlphaFoldDB" id="A0A8J7MDW1"/>
<reference evidence="2" key="1">
    <citation type="submission" date="2021-01" db="EMBL/GenBank/DDBJ databases">
        <title>Modified the classification status of verrucomicrobia.</title>
        <authorList>
            <person name="Feng X."/>
        </authorList>
    </citation>
    <scope>NUCLEOTIDE SEQUENCE</scope>
    <source>
        <strain evidence="2">_KCTC 22039</strain>
    </source>
</reference>
<dbReference type="PANTHER" id="PTHR42899:SF1">
    <property type="entry name" value="SPERMATOGENESIS-ASSOCIATED PROTEIN 20"/>
    <property type="match status" value="1"/>
</dbReference>
<proteinExistence type="predicted"/>
<dbReference type="Gene3D" id="3.40.30.10">
    <property type="entry name" value="Glutaredoxin"/>
    <property type="match status" value="1"/>
</dbReference>
<dbReference type="InterPro" id="IPR008928">
    <property type="entry name" value="6-hairpin_glycosidase_sf"/>
</dbReference>
<evidence type="ECO:0000313" key="3">
    <source>
        <dbReference type="Proteomes" id="UP000624703"/>
    </source>
</evidence>
<dbReference type="GO" id="GO:0005975">
    <property type="term" value="P:carbohydrate metabolic process"/>
    <property type="evidence" value="ECO:0007669"/>
    <property type="project" value="InterPro"/>
</dbReference>
<name>A0A8J7MDW1_9BACT</name>
<dbReference type="Pfam" id="PF03190">
    <property type="entry name" value="Thioredox_DsbH"/>
    <property type="match status" value="1"/>
</dbReference>
<evidence type="ECO:0000313" key="2">
    <source>
        <dbReference type="EMBL" id="MBK1791187.1"/>
    </source>
</evidence>
<evidence type="ECO:0000259" key="1">
    <source>
        <dbReference type="Pfam" id="PF03190"/>
    </source>
</evidence>
<protein>
    <submittedName>
        <fullName evidence="2">DUF255 domain-containing protein</fullName>
    </submittedName>
</protein>
<dbReference type="SUPFAM" id="SSF48208">
    <property type="entry name" value="Six-hairpin glycosidases"/>
    <property type="match status" value="1"/>
</dbReference>
<organism evidence="2 3">
    <name type="scientific">Persicirhabdus sediminis</name>
    <dbReference type="NCBI Taxonomy" id="454144"/>
    <lineage>
        <taxon>Bacteria</taxon>
        <taxon>Pseudomonadati</taxon>
        <taxon>Verrucomicrobiota</taxon>
        <taxon>Verrucomicrobiia</taxon>
        <taxon>Verrucomicrobiales</taxon>
        <taxon>Verrucomicrobiaceae</taxon>
        <taxon>Persicirhabdus</taxon>
    </lineage>
</organism>
<dbReference type="InterPro" id="IPR024705">
    <property type="entry name" value="Ssp411"/>
</dbReference>
<keyword evidence="3" id="KW-1185">Reference proteome</keyword>
<dbReference type="EMBL" id="JAENIM010000039">
    <property type="protein sequence ID" value="MBK1791187.1"/>
    <property type="molecule type" value="Genomic_DNA"/>
</dbReference>